<evidence type="ECO:0000313" key="1">
    <source>
        <dbReference type="EMBL" id="KZT27459.1"/>
    </source>
</evidence>
<reference evidence="1 2" key="1">
    <citation type="journal article" date="2016" name="Mol. Biol. Evol.">
        <title>Comparative Genomics of Early-Diverging Mushroom-Forming Fungi Provides Insights into the Origins of Lignocellulose Decay Capabilities.</title>
        <authorList>
            <person name="Nagy L.G."/>
            <person name="Riley R."/>
            <person name="Tritt A."/>
            <person name="Adam C."/>
            <person name="Daum C."/>
            <person name="Floudas D."/>
            <person name="Sun H."/>
            <person name="Yadav J.S."/>
            <person name="Pangilinan J."/>
            <person name="Larsson K.H."/>
            <person name="Matsuura K."/>
            <person name="Barry K."/>
            <person name="Labutti K."/>
            <person name="Kuo R."/>
            <person name="Ohm R.A."/>
            <person name="Bhattacharya S.S."/>
            <person name="Shirouzu T."/>
            <person name="Yoshinaga Y."/>
            <person name="Martin F.M."/>
            <person name="Grigoriev I.V."/>
            <person name="Hibbett D.S."/>
        </authorList>
    </citation>
    <scope>NUCLEOTIDE SEQUENCE [LARGE SCALE GENOMIC DNA]</scope>
    <source>
        <strain evidence="1 2">HHB14362 ss-1</strain>
    </source>
</reference>
<dbReference type="AlphaFoldDB" id="A0A165U0I8"/>
<accession>A0A165U0I8</accession>
<dbReference type="Proteomes" id="UP000076761">
    <property type="component" value="Unassembled WGS sequence"/>
</dbReference>
<protein>
    <submittedName>
        <fullName evidence="1">Uncharacterized protein</fullName>
    </submittedName>
</protein>
<gene>
    <name evidence="1" type="ORF">NEOLEDRAFT_143390</name>
</gene>
<organism evidence="1 2">
    <name type="scientific">Neolentinus lepideus HHB14362 ss-1</name>
    <dbReference type="NCBI Taxonomy" id="1314782"/>
    <lineage>
        <taxon>Eukaryota</taxon>
        <taxon>Fungi</taxon>
        <taxon>Dikarya</taxon>
        <taxon>Basidiomycota</taxon>
        <taxon>Agaricomycotina</taxon>
        <taxon>Agaricomycetes</taxon>
        <taxon>Gloeophyllales</taxon>
        <taxon>Gloeophyllaceae</taxon>
        <taxon>Neolentinus</taxon>
    </lineage>
</organism>
<name>A0A165U0I8_9AGAM</name>
<evidence type="ECO:0000313" key="2">
    <source>
        <dbReference type="Proteomes" id="UP000076761"/>
    </source>
</evidence>
<keyword evidence="2" id="KW-1185">Reference proteome</keyword>
<dbReference type="EMBL" id="KV425562">
    <property type="protein sequence ID" value="KZT27459.1"/>
    <property type="molecule type" value="Genomic_DNA"/>
</dbReference>
<sequence length="212" mass="23049">MATRVDPPRHVAENDHFRFPAQPARFIPLNSTLLKTAWLTPELQLGLGSSVHGEHSVRTGSLLATCLGLYSALMARTFAPQFTGGEQSLNPGLLGSSRFKCLVELGEAVCLSCGEEKVNPRLSNLQFSPPLPLPLPLNFVSIAEVRCIRLSILLSHAVTGTQIPVLLVLNSVFTRAREGLHGNRSSTLSLWCLHFNALVPGQAAISQAFWLF</sequence>
<proteinExistence type="predicted"/>
<dbReference type="InParanoid" id="A0A165U0I8"/>